<comment type="function">
    <text evidence="2">An aminoacyl-tRNA editing enzyme that deacylates mischarged D-aminoacyl-tRNAs. Also deacylates mischarged glycyl-tRNA(Ala), protecting cells against glycine mischarging by AlaRS. Acts via tRNA-based rather than protein-based catalysis; rejects L-amino acids rather than detecting D-amino acids in the active site. By recycling D-aminoacyl-tRNA to D-amino acids and free tRNA molecules, this enzyme counteracts the toxicity associated with the formation of D-aminoacyl-tRNA entities in vivo and helps enforce protein L-homochirality.</text>
</comment>
<comment type="domain">
    <text evidence="2">A Gly-cisPro motif from one monomer fits into the active site of the other monomer to allow specific chiral rejection of L-amino acids.</text>
</comment>
<name>A0A7G3G9F3_9NEIS</name>
<dbReference type="GO" id="GO:0043908">
    <property type="term" value="F:Ser(Gly)-tRNA(Ala) hydrolase activity"/>
    <property type="evidence" value="ECO:0007669"/>
    <property type="project" value="UniProtKB-UniRule"/>
</dbReference>
<keyword evidence="2" id="KW-0820">tRNA-binding</keyword>
<dbReference type="PANTHER" id="PTHR10472:SF5">
    <property type="entry name" value="D-AMINOACYL-TRNA DEACYLASE 1"/>
    <property type="match status" value="1"/>
</dbReference>
<dbReference type="RefSeq" id="WP_130106376.1">
    <property type="nucleotide sequence ID" value="NZ_CP025781.1"/>
</dbReference>
<gene>
    <name evidence="2" type="primary">dtd</name>
    <name evidence="3" type="ORF">C1H71_09795</name>
</gene>
<dbReference type="InterPro" id="IPR023509">
    <property type="entry name" value="DTD-like_sf"/>
</dbReference>
<evidence type="ECO:0000313" key="4">
    <source>
        <dbReference type="Proteomes" id="UP000515917"/>
    </source>
</evidence>
<dbReference type="SUPFAM" id="SSF69500">
    <property type="entry name" value="DTD-like"/>
    <property type="match status" value="1"/>
</dbReference>
<organism evidence="3 4">
    <name type="scientific">Iodobacter fluviatilis</name>
    <dbReference type="NCBI Taxonomy" id="537"/>
    <lineage>
        <taxon>Bacteria</taxon>
        <taxon>Pseudomonadati</taxon>
        <taxon>Pseudomonadota</taxon>
        <taxon>Betaproteobacteria</taxon>
        <taxon>Neisseriales</taxon>
        <taxon>Chitinibacteraceae</taxon>
        <taxon>Iodobacter</taxon>
    </lineage>
</organism>
<evidence type="ECO:0000313" key="3">
    <source>
        <dbReference type="EMBL" id="QBC43809.1"/>
    </source>
</evidence>
<accession>A0A7G3G9F3</accession>
<comment type="subunit">
    <text evidence="2">Homodimer.</text>
</comment>
<feature type="short sequence motif" description="Gly-cisPro motif, important for rejection of L-amino acids" evidence="2">
    <location>
        <begin position="138"/>
        <end position="139"/>
    </location>
</feature>
<dbReference type="GO" id="GO:0051500">
    <property type="term" value="F:D-tyrosyl-tRNA(Tyr) deacylase activity"/>
    <property type="evidence" value="ECO:0007669"/>
    <property type="project" value="TreeGrafter"/>
</dbReference>
<dbReference type="KEGG" id="ifl:C1H71_09795"/>
<protein>
    <recommendedName>
        <fullName evidence="2">D-aminoacyl-tRNA deacylase</fullName>
        <shortName evidence="2">DTD</shortName>
        <ecNumber evidence="2">3.1.1.96</ecNumber>
    </recommendedName>
    <alternativeName>
        <fullName evidence="2">Gly-tRNA(Ala) deacylase</fullName>
        <ecNumber evidence="2">3.1.1.-</ecNumber>
    </alternativeName>
</protein>
<proteinExistence type="inferred from homology"/>
<dbReference type="EC" id="3.1.1.-" evidence="2"/>
<comment type="catalytic activity">
    <reaction evidence="2">
        <text>a D-aminoacyl-tRNA + H2O = a tRNA + a D-alpha-amino acid + H(+)</text>
        <dbReference type="Rhea" id="RHEA:13953"/>
        <dbReference type="Rhea" id="RHEA-COMP:10123"/>
        <dbReference type="Rhea" id="RHEA-COMP:10124"/>
        <dbReference type="ChEBI" id="CHEBI:15377"/>
        <dbReference type="ChEBI" id="CHEBI:15378"/>
        <dbReference type="ChEBI" id="CHEBI:59871"/>
        <dbReference type="ChEBI" id="CHEBI:78442"/>
        <dbReference type="ChEBI" id="CHEBI:79333"/>
        <dbReference type="EC" id="3.1.1.96"/>
    </reaction>
</comment>
<dbReference type="Pfam" id="PF02580">
    <property type="entry name" value="Tyr_Deacylase"/>
    <property type="match status" value="1"/>
</dbReference>
<evidence type="ECO:0000256" key="2">
    <source>
        <dbReference type="HAMAP-Rule" id="MF_00518"/>
    </source>
</evidence>
<dbReference type="GO" id="GO:0000049">
    <property type="term" value="F:tRNA binding"/>
    <property type="evidence" value="ECO:0007669"/>
    <property type="project" value="UniProtKB-UniRule"/>
</dbReference>
<dbReference type="EMBL" id="CP025781">
    <property type="protein sequence ID" value="QBC43809.1"/>
    <property type="molecule type" value="Genomic_DNA"/>
</dbReference>
<reference evidence="3 4" key="1">
    <citation type="submission" date="2018-01" db="EMBL/GenBank/DDBJ databases">
        <title>Genome sequence of Iodobacter sp. strain PCH194 isolated from Indian Trans-Himalaya.</title>
        <authorList>
            <person name="Kumar V."/>
            <person name="Thakur V."/>
            <person name="Kumar S."/>
            <person name="Singh D."/>
        </authorList>
    </citation>
    <scope>NUCLEOTIDE SEQUENCE [LARGE SCALE GENOMIC DNA]</scope>
    <source>
        <strain evidence="3 4">PCH194</strain>
    </source>
</reference>
<dbReference type="Gene3D" id="3.50.80.10">
    <property type="entry name" value="D-tyrosyl-tRNA(Tyr) deacylase"/>
    <property type="match status" value="1"/>
</dbReference>
<dbReference type="HAMAP" id="MF_00518">
    <property type="entry name" value="Deacylase_Dtd"/>
    <property type="match status" value="1"/>
</dbReference>
<keyword evidence="4" id="KW-1185">Reference proteome</keyword>
<comment type="catalytic activity">
    <reaction evidence="2">
        <text>glycyl-tRNA(Ala) + H2O = tRNA(Ala) + glycine + H(+)</text>
        <dbReference type="Rhea" id="RHEA:53744"/>
        <dbReference type="Rhea" id="RHEA-COMP:9657"/>
        <dbReference type="Rhea" id="RHEA-COMP:13640"/>
        <dbReference type="ChEBI" id="CHEBI:15377"/>
        <dbReference type="ChEBI" id="CHEBI:15378"/>
        <dbReference type="ChEBI" id="CHEBI:57305"/>
        <dbReference type="ChEBI" id="CHEBI:78442"/>
        <dbReference type="ChEBI" id="CHEBI:78522"/>
    </reaction>
</comment>
<keyword evidence="2" id="KW-0963">Cytoplasm</keyword>
<dbReference type="GO" id="GO:0106026">
    <property type="term" value="F:Gly-tRNA(Ala) deacylase activity"/>
    <property type="evidence" value="ECO:0007669"/>
    <property type="project" value="UniProtKB-UniRule"/>
</dbReference>
<keyword evidence="2" id="KW-0694">RNA-binding</keyword>
<evidence type="ECO:0000256" key="1">
    <source>
        <dbReference type="ARBA" id="ARBA00009673"/>
    </source>
</evidence>
<sequence length="150" mass="16429">MRVLIQRVSQAKVSVAENISGQIAHGLLVLIAIENNDTETDLNWAANKICNLRIFEDDEQRMNRSVLDTQGDILAVSQFTLFGSYSKGNRPSWGRAAKGEVSEPLFNTMVLKLSELLGKPVPTGVFGADMQVALINDGPITLMIDSKNPE</sequence>
<dbReference type="AlphaFoldDB" id="A0A7G3G9F3"/>
<dbReference type="EC" id="3.1.1.96" evidence="2"/>
<dbReference type="InterPro" id="IPR003732">
    <property type="entry name" value="Daa-tRNA_deacyls_DTD"/>
</dbReference>
<comment type="subcellular location">
    <subcellularLocation>
        <location evidence="2">Cytoplasm</location>
    </subcellularLocation>
</comment>
<dbReference type="Proteomes" id="UP000515917">
    <property type="component" value="Chromosome"/>
</dbReference>
<dbReference type="NCBIfam" id="TIGR00256">
    <property type="entry name" value="D-aminoacyl-tRNA deacylase"/>
    <property type="match status" value="1"/>
</dbReference>
<dbReference type="FunFam" id="3.50.80.10:FF:000001">
    <property type="entry name" value="D-aminoacyl-tRNA deacylase"/>
    <property type="match status" value="1"/>
</dbReference>
<dbReference type="GO" id="GO:0005737">
    <property type="term" value="C:cytoplasm"/>
    <property type="evidence" value="ECO:0007669"/>
    <property type="project" value="UniProtKB-SubCell"/>
</dbReference>
<keyword evidence="2" id="KW-0378">Hydrolase</keyword>
<comment type="similarity">
    <text evidence="1 2">Belongs to the DTD family.</text>
</comment>
<dbReference type="PANTHER" id="PTHR10472">
    <property type="entry name" value="D-TYROSYL-TRNA TYR DEACYLASE"/>
    <property type="match status" value="1"/>
</dbReference>
<dbReference type="GO" id="GO:0019478">
    <property type="term" value="P:D-amino acid catabolic process"/>
    <property type="evidence" value="ECO:0007669"/>
    <property type="project" value="UniProtKB-UniRule"/>
</dbReference>